<keyword evidence="1" id="KW-0812">Transmembrane</keyword>
<dbReference type="Proteomes" id="UP001183006">
    <property type="component" value="Chromosome"/>
</dbReference>
<dbReference type="InterPro" id="IPR055354">
    <property type="entry name" value="DUF7507"/>
</dbReference>
<dbReference type="EMBL" id="CP133594">
    <property type="protein sequence ID" value="WMW22675.1"/>
    <property type="molecule type" value="Genomic_DNA"/>
</dbReference>
<dbReference type="GeneID" id="84228940"/>
<accession>A0AA51UGG1</accession>
<proteinExistence type="predicted"/>
<dbReference type="InterPro" id="IPR047589">
    <property type="entry name" value="DUF11_rpt"/>
</dbReference>
<keyword evidence="1" id="KW-1133">Transmembrane helix</keyword>
<evidence type="ECO:0000259" key="2">
    <source>
        <dbReference type="Pfam" id="PF24346"/>
    </source>
</evidence>
<dbReference type="KEGG" id="mmav:RE476_02325"/>
<dbReference type="NCBIfam" id="TIGR01451">
    <property type="entry name" value="B_ant_repeat"/>
    <property type="match status" value="2"/>
</dbReference>
<feature type="domain" description="DUF7507" evidence="2">
    <location>
        <begin position="250"/>
        <end position="330"/>
    </location>
</feature>
<organism evidence="3 4">
    <name type="scientific">Methanolobus mangrovi</name>
    <dbReference type="NCBI Taxonomy" id="3072977"/>
    <lineage>
        <taxon>Archaea</taxon>
        <taxon>Methanobacteriati</taxon>
        <taxon>Methanobacteriota</taxon>
        <taxon>Stenosarchaea group</taxon>
        <taxon>Methanomicrobia</taxon>
        <taxon>Methanosarcinales</taxon>
        <taxon>Methanosarcinaceae</taxon>
        <taxon>Methanolobus</taxon>
    </lineage>
</organism>
<dbReference type="Pfam" id="PF24346">
    <property type="entry name" value="DUF7507"/>
    <property type="match status" value="2"/>
</dbReference>
<reference evidence="3" key="1">
    <citation type="submission" date="2023-08" db="EMBL/GenBank/DDBJ databases">
        <title>Methanolobus mangrovi sp. nov. and Methanolobus sediminis sp. nov, two novel methylotrophic methanogens isolated from mangrove sediments in China.</title>
        <authorList>
            <person name="Zhou J."/>
        </authorList>
    </citation>
    <scope>NUCLEOTIDE SEQUENCE</scope>
    <source>
        <strain evidence="3">FTZ2</strain>
    </source>
</reference>
<dbReference type="AlphaFoldDB" id="A0AA51UGG1"/>
<name>A0AA51UGG1_9EURY</name>
<feature type="domain" description="DUF7507" evidence="2">
    <location>
        <begin position="365"/>
        <end position="475"/>
    </location>
</feature>
<sequence length="513" mass="54609">MNRLHVMFGILIILFSVPSAAAISVDGVRGVGEWDEGWAFAQTEGTGYDSNGPFGDKMVIFQDGNWYDEDPLTDSGTNFDESMATAGPAESGYDLRGFYARYDPVGDVLYGMSTVYGLPGDLDGDTSISSVIANGDTAGAVTARPITGIGAGEQFSIVLTQDTQSVLILVTNNDVTVAILNGAFPGFTEANVVAANSQAGDAVYEISIAGLSNYFDLSGGEEFEVEITAGGNLDIPGEDRALIFIAVPNPDIDIEKATNGFDADNPTGPELQPGDDVTWTYVVTNMGDVPLENVAVTDNILGVITNIIDKGNGDDILDIGEIWTYEATGTAECGQYANVADVVGYYGVIPVTDEDPSHYIVRCEPDIDIEKHTNGYDADYPSGPQIAVGETITWEYFVTNTGNVPLENIVVEDDVIGTIGDAKIVSKSINNDDILDVGEVWTYVVTDTLEECVPLYENIAVVTGEDEQGTVVTDEDPSHYHCQPVVPLLTPVGIMAMVGALGILGIVTLRRRD</sequence>
<protein>
    <recommendedName>
        <fullName evidence="2">DUF7507 domain-containing protein</fullName>
    </recommendedName>
</protein>
<gene>
    <name evidence="3" type="ORF">RE476_02325</name>
</gene>
<keyword evidence="1" id="KW-0472">Membrane</keyword>
<feature type="transmembrane region" description="Helical" evidence="1">
    <location>
        <begin position="488"/>
        <end position="509"/>
    </location>
</feature>
<dbReference type="RefSeq" id="WP_309308791.1">
    <property type="nucleotide sequence ID" value="NZ_CP133594.1"/>
</dbReference>
<evidence type="ECO:0000313" key="3">
    <source>
        <dbReference type="EMBL" id="WMW22675.1"/>
    </source>
</evidence>
<evidence type="ECO:0000256" key="1">
    <source>
        <dbReference type="SAM" id="Phobius"/>
    </source>
</evidence>
<keyword evidence="4" id="KW-1185">Reference proteome</keyword>
<evidence type="ECO:0000313" key="4">
    <source>
        <dbReference type="Proteomes" id="UP001183006"/>
    </source>
</evidence>